<keyword evidence="4 11" id="KW-0548">Nucleotidyltransferase</keyword>
<dbReference type="InterPro" id="IPR008921">
    <property type="entry name" value="DNA_pol3_clamp-load_cplx_C"/>
</dbReference>
<evidence type="ECO:0000256" key="2">
    <source>
        <dbReference type="ARBA" id="ARBA00017703"/>
    </source>
</evidence>
<dbReference type="Proteomes" id="UP000824002">
    <property type="component" value="Unassembled WGS sequence"/>
</dbReference>
<evidence type="ECO:0000256" key="1">
    <source>
        <dbReference type="ARBA" id="ARBA00012417"/>
    </source>
</evidence>
<evidence type="ECO:0000256" key="8">
    <source>
        <dbReference type="ARBA" id="ARBA00049244"/>
    </source>
</evidence>
<feature type="domain" description="DNA polymerase III delta subunit-like C-terminal" evidence="10">
    <location>
        <begin position="220"/>
        <end position="340"/>
    </location>
</feature>
<dbReference type="SUPFAM" id="SSF48019">
    <property type="entry name" value="post-AAA+ oligomerization domain-like"/>
    <property type="match status" value="1"/>
</dbReference>
<dbReference type="SUPFAM" id="SSF52540">
    <property type="entry name" value="P-loop containing nucleoside triphosphate hydrolases"/>
    <property type="match status" value="1"/>
</dbReference>
<dbReference type="Gene3D" id="3.40.50.300">
    <property type="entry name" value="P-loop containing nucleotide triphosphate hydrolases"/>
    <property type="match status" value="1"/>
</dbReference>
<keyword evidence="3 11" id="KW-0808">Transferase</keyword>
<evidence type="ECO:0000256" key="7">
    <source>
        <dbReference type="ARBA" id="ARBA00034754"/>
    </source>
</evidence>
<evidence type="ECO:0000313" key="11">
    <source>
        <dbReference type="EMBL" id="HIS76160.1"/>
    </source>
</evidence>
<reference evidence="11" key="1">
    <citation type="submission" date="2020-10" db="EMBL/GenBank/DDBJ databases">
        <authorList>
            <person name="Gilroy R."/>
        </authorList>
    </citation>
    <scope>NUCLEOTIDE SEQUENCE</scope>
    <source>
        <strain evidence="11">CHK199-13235</strain>
    </source>
</reference>
<dbReference type="PANTHER" id="PTHR34388">
    <property type="entry name" value="DNA POLYMERASE III SUBUNIT DELTA"/>
    <property type="match status" value="1"/>
</dbReference>
<evidence type="ECO:0000256" key="6">
    <source>
        <dbReference type="ARBA" id="ARBA00022932"/>
    </source>
</evidence>
<accession>A0A9D1JZD8</accession>
<dbReference type="AlphaFoldDB" id="A0A9D1JZD8"/>
<dbReference type="GO" id="GO:0006261">
    <property type="term" value="P:DNA-templated DNA replication"/>
    <property type="evidence" value="ECO:0007669"/>
    <property type="project" value="TreeGrafter"/>
</dbReference>
<dbReference type="PANTHER" id="PTHR34388:SF1">
    <property type="entry name" value="DNA POLYMERASE III SUBUNIT DELTA"/>
    <property type="match status" value="1"/>
</dbReference>
<dbReference type="InterPro" id="IPR005790">
    <property type="entry name" value="DNA_polIII_delta"/>
</dbReference>
<evidence type="ECO:0000313" key="12">
    <source>
        <dbReference type="Proteomes" id="UP000824002"/>
    </source>
</evidence>
<evidence type="ECO:0000256" key="3">
    <source>
        <dbReference type="ARBA" id="ARBA00022679"/>
    </source>
</evidence>
<dbReference type="EMBL" id="DVJP01000035">
    <property type="protein sequence ID" value="HIS76160.1"/>
    <property type="molecule type" value="Genomic_DNA"/>
</dbReference>
<dbReference type="InterPro" id="IPR027417">
    <property type="entry name" value="P-loop_NTPase"/>
</dbReference>
<comment type="similarity">
    <text evidence="7">Belongs to the DNA polymerase HolA subunit family.</text>
</comment>
<dbReference type="NCBIfam" id="TIGR01128">
    <property type="entry name" value="holA"/>
    <property type="match status" value="1"/>
</dbReference>
<keyword evidence="5" id="KW-0235">DNA replication</keyword>
<comment type="caution">
    <text evidence="11">The sequence shown here is derived from an EMBL/GenBank/DDBJ whole genome shotgun (WGS) entry which is preliminary data.</text>
</comment>
<comment type="catalytic activity">
    <reaction evidence="8">
        <text>DNA(n) + a 2'-deoxyribonucleoside 5'-triphosphate = DNA(n+1) + diphosphate</text>
        <dbReference type="Rhea" id="RHEA:22508"/>
        <dbReference type="Rhea" id="RHEA-COMP:17339"/>
        <dbReference type="Rhea" id="RHEA-COMP:17340"/>
        <dbReference type="ChEBI" id="CHEBI:33019"/>
        <dbReference type="ChEBI" id="CHEBI:61560"/>
        <dbReference type="ChEBI" id="CHEBI:173112"/>
        <dbReference type="EC" id="2.7.7.7"/>
    </reaction>
</comment>
<name>A0A9D1JZD8_9FIRM</name>
<sequence>MPYFTDVELGKSLRQNQLFPVYFLYGKETFLSAGYLQKILEKAVPKGTESFNLQKFDGQSPDMVSLQVALEGMPLMAGRKCVLFTNPNLEKMKKEDFDSLLELVKDPNPTSVFLIYVNAYDLNPKKMSRVKKLGDAAAKNGAVVDFAPKTQGDLVKFLKTRFQKAGLTLETPAASAMLQRCGSDLSILAAEADKLISYKGESGGEVTRADIELVTRKSLEASVFDLSKQMLRKDASGAFHTLEDLFALREEPLAILGALNGAFLDLYRAKAAMLASKTEADVAALYPSYRGKEFRIRNAFRDAGKTSVTVLRECISILSQADVQLKSRRCDDKAVVEQTVAALLYQIAEGGRG</sequence>
<evidence type="ECO:0000256" key="5">
    <source>
        <dbReference type="ARBA" id="ARBA00022705"/>
    </source>
</evidence>
<protein>
    <recommendedName>
        <fullName evidence="2">DNA polymerase III subunit delta</fullName>
        <ecNumber evidence="1">2.7.7.7</ecNumber>
    </recommendedName>
</protein>
<keyword evidence="6" id="KW-0239">DNA-directed DNA polymerase</keyword>
<dbReference type="Gene3D" id="1.20.272.10">
    <property type="match status" value="1"/>
</dbReference>
<feature type="domain" description="DNA polymerase III delta N-terminal" evidence="9">
    <location>
        <begin position="22"/>
        <end position="134"/>
    </location>
</feature>
<evidence type="ECO:0000259" key="10">
    <source>
        <dbReference type="Pfam" id="PF21694"/>
    </source>
</evidence>
<dbReference type="GO" id="GO:0003887">
    <property type="term" value="F:DNA-directed DNA polymerase activity"/>
    <property type="evidence" value="ECO:0007669"/>
    <property type="project" value="UniProtKB-KW"/>
</dbReference>
<evidence type="ECO:0000259" key="9">
    <source>
        <dbReference type="Pfam" id="PF06144"/>
    </source>
</evidence>
<reference evidence="11" key="2">
    <citation type="journal article" date="2021" name="PeerJ">
        <title>Extensive microbial diversity within the chicken gut microbiome revealed by metagenomics and culture.</title>
        <authorList>
            <person name="Gilroy R."/>
            <person name="Ravi A."/>
            <person name="Getino M."/>
            <person name="Pursley I."/>
            <person name="Horton D.L."/>
            <person name="Alikhan N.F."/>
            <person name="Baker D."/>
            <person name="Gharbi K."/>
            <person name="Hall N."/>
            <person name="Watson M."/>
            <person name="Adriaenssens E.M."/>
            <person name="Foster-Nyarko E."/>
            <person name="Jarju S."/>
            <person name="Secka A."/>
            <person name="Antonio M."/>
            <person name="Oren A."/>
            <person name="Chaudhuri R.R."/>
            <person name="La Ragione R."/>
            <person name="Hildebrand F."/>
            <person name="Pallen M.J."/>
        </authorList>
    </citation>
    <scope>NUCLEOTIDE SEQUENCE</scope>
    <source>
        <strain evidence="11">CHK199-13235</strain>
    </source>
</reference>
<dbReference type="Pfam" id="PF21694">
    <property type="entry name" value="DNA_pol3_delta_C"/>
    <property type="match status" value="1"/>
</dbReference>
<evidence type="ECO:0000256" key="4">
    <source>
        <dbReference type="ARBA" id="ARBA00022695"/>
    </source>
</evidence>
<dbReference type="GO" id="GO:0009360">
    <property type="term" value="C:DNA polymerase III complex"/>
    <property type="evidence" value="ECO:0007669"/>
    <property type="project" value="InterPro"/>
</dbReference>
<proteinExistence type="inferred from homology"/>
<dbReference type="InterPro" id="IPR010372">
    <property type="entry name" value="DNA_pol3_delta_N"/>
</dbReference>
<organism evidence="11 12">
    <name type="scientific">Candidatus Merdivicinus excrementipullorum</name>
    <dbReference type="NCBI Taxonomy" id="2840867"/>
    <lineage>
        <taxon>Bacteria</taxon>
        <taxon>Bacillati</taxon>
        <taxon>Bacillota</taxon>
        <taxon>Clostridia</taxon>
        <taxon>Eubacteriales</taxon>
        <taxon>Oscillospiraceae</taxon>
        <taxon>Oscillospiraceae incertae sedis</taxon>
        <taxon>Candidatus Merdivicinus</taxon>
    </lineage>
</organism>
<dbReference type="EC" id="2.7.7.7" evidence="1"/>
<dbReference type="GO" id="GO:0003677">
    <property type="term" value="F:DNA binding"/>
    <property type="evidence" value="ECO:0007669"/>
    <property type="project" value="InterPro"/>
</dbReference>
<dbReference type="InterPro" id="IPR048466">
    <property type="entry name" value="DNA_pol3_delta-like_C"/>
</dbReference>
<dbReference type="Pfam" id="PF06144">
    <property type="entry name" value="DNA_pol3_delta"/>
    <property type="match status" value="1"/>
</dbReference>
<dbReference type="Gene3D" id="1.10.8.60">
    <property type="match status" value="1"/>
</dbReference>
<gene>
    <name evidence="11" type="primary">holA</name>
    <name evidence="11" type="ORF">IAB51_05040</name>
</gene>